<dbReference type="InterPro" id="IPR019109">
    <property type="entry name" value="MamF_MmsF"/>
</dbReference>
<dbReference type="RefSeq" id="WP_173221630.1">
    <property type="nucleotide sequence ID" value="NZ_CP048104.1"/>
</dbReference>
<evidence type="ECO:0000256" key="1">
    <source>
        <dbReference type="ARBA" id="ARBA00004141"/>
    </source>
</evidence>
<proteinExistence type="predicted"/>
<dbReference type="Pfam" id="PF09685">
    <property type="entry name" value="MamF_MmsF"/>
    <property type="match status" value="1"/>
</dbReference>
<protein>
    <submittedName>
        <fullName evidence="6">DUF4870 domain-containing protein</fullName>
    </submittedName>
</protein>
<keyword evidence="2 5" id="KW-0812">Transmembrane</keyword>
<feature type="transmembrane region" description="Helical" evidence="5">
    <location>
        <begin position="62"/>
        <end position="95"/>
    </location>
</feature>
<accession>A0A7D3XIP9</accession>
<name>A0A7D3XIP9_9BACL</name>
<dbReference type="AlphaFoldDB" id="A0A7D3XIP9"/>
<keyword evidence="3 5" id="KW-1133">Transmembrane helix</keyword>
<evidence type="ECO:0000313" key="6">
    <source>
        <dbReference type="EMBL" id="QKG84179.1"/>
    </source>
</evidence>
<evidence type="ECO:0000256" key="2">
    <source>
        <dbReference type="ARBA" id="ARBA00022692"/>
    </source>
</evidence>
<comment type="subcellular location">
    <subcellularLocation>
        <location evidence="1">Membrane</location>
        <topology evidence="1">Multi-pass membrane protein</topology>
    </subcellularLocation>
</comment>
<evidence type="ECO:0000256" key="4">
    <source>
        <dbReference type="ARBA" id="ARBA00023136"/>
    </source>
</evidence>
<keyword evidence="4 5" id="KW-0472">Membrane</keyword>
<dbReference type="Proteomes" id="UP000503088">
    <property type="component" value="Chromosome"/>
</dbReference>
<reference evidence="6 7" key="1">
    <citation type="submission" date="2020-01" db="EMBL/GenBank/DDBJ databases">
        <authorList>
            <person name="Gulvik C.A."/>
            <person name="Batra D.G."/>
        </authorList>
    </citation>
    <scope>NUCLEOTIDE SEQUENCE [LARGE SCALE GENOMIC DNA]</scope>
    <source>
        <strain evidence="6 7">W9323</strain>
    </source>
</reference>
<gene>
    <name evidence="6" type="ORF">GXN76_06625</name>
</gene>
<keyword evidence="7" id="KW-1185">Reference proteome</keyword>
<evidence type="ECO:0000256" key="3">
    <source>
        <dbReference type="ARBA" id="ARBA00022989"/>
    </source>
</evidence>
<evidence type="ECO:0000256" key="5">
    <source>
        <dbReference type="SAM" id="Phobius"/>
    </source>
</evidence>
<evidence type="ECO:0000313" key="7">
    <source>
        <dbReference type="Proteomes" id="UP000503088"/>
    </source>
</evidence>
<dbReference type="KEGG" id="kpul:GXN76_06625"/>
<feature type="transmembrane region" description="Helical" evidence="5">
    <location>
        <begin position="21"/>
        <end position="42"/>
    </location>
</feature>
<dbReference type="EMBL" id="CP048104">
    <property type="protein sequence ID" value="QKG84179.1"/>
    <property type="molecule type" value="Genomic_DNA"/>
</dbReference>
<organism evidence="6 7">
    <name type="scientific">Kroppenstedtia pulmonis</name>
    <dbReference type="NCBI Taxonomy" id="1380685"/>
    <lineage>
        <taxon>Bacteria</taxon>
        <taxon>Bacillati</taxon>
        <taxon>Bacillota</taxon>
        <taxon>Bacilli</taxon>
        <taxon>Bacillales</taxon>
        <taxon>Thermoactinomycetaceae</taxon>
        <taxon>Kroppenstedtia</taxon>
    </lineage>
</organism>
<sequence length="117" mass="13195">MSQDMSEHHSRNWAMLCHLSALIGFLFPYGANLVGPLVVWLLKKDQFALVDQQGRESLNFQITWTIAFIIAKILVFVLIGVVLVPALYIAGIVLVIYASVKVKDGESFRYPFSLRIL</sequence>